<dbReference type="RefSeq" id="WP_164210507.1">
    <property type="nucleotide sequence ID" value="NZ_JAAGSC010000037.1"/>
</dbReference>
<dbReference type="AlphaFoldDB" id="A0A845UTF4"/>
<gene>
    <name evidence="2" type="ORF">G3I74_05115</name>
</gene>
<evidence type="ECO:0000313" key="3">
    <source>
        <dbReference type="Proteomes" id="UP000484885"/>
    </source>
</evidence>
<comment type="caution">
    <text evidence="2">The sequence shown here is derived from an EMBL/GenBank/DDBJ whole genome shotgun (WGS) entry which is preliminary data.</text>
</comment>
<dbReference type="EMBL" id="JAAGSC010000037">
    <property type="protein sequence ID" value="NDY95103.1"/>
    <property type="molecule type" value="Genomic_DNA"/>
</dbReference>
<keyword evidence="1" id="KW-1133">Transmembrane helix</keyword>
<sequence>MQITARSGIECWFDVDGIVVRYWASAWTGREIVSVVEGETERVVSDKRSFGFHTPHDFDVAGHRYRLELQMKLGSAELRLFRDGELIDSDLYADETIRLDPATGRLDWHFALRKLFVPMLAGLVVGLGFGYLVGGLLK</sequence>
<keyword evidence="1" id="KW-0812">Transmembrane</keyword>
<evidence type="ECO:0000256" key="1">
    <source>
        <dbReference type="SAM" id="Phobius"/>
    </source>
</evidence>
<organism evidence="2 3">
    <name type="scientific">Wenzhouxiangella limi</name>
    <dbReference type="NCBI Taxonomy" id="2707351"/>
    <lineage>
        <taxon>Bacteria</taxon>
        <taxon>Pseudomonadati</taxon>
        <taxon>Pseudomonadota</taxon>
        <taxon>Gammaproteobacteria</taxon>
        <taxon>Chromatiales</taxon>
        <taxon>Wenzhouxiangellaceae</taxon>
        <taxon>Wenzhouxiangella</taxon>
    </lineage>
</organism>
<keyword evidence="3" id="KW-1185">Reference proteome</keyword>
<protein>
    <submittedName>
        <fullName evidence="2">Uncharacterized protein</fullName>
    </submittedName>
</protein>
<feature type="transmembrane region" description="Helical" evidence="1">
    <location>
        <begin position="115"/>
        <end position="137"/>
    </location>
</feature>
<accession>A0A845UTF4</accession>
<proteinExistence type="predicted"/>
<dbReference type="Proteomes" id="UP000484885">
    <property type="component" value="Unassembled WGS sequence"/>
</dbReference>
<evidence type="ECO:0000313" key="2">
    <source>
        <dbReference type="EMBL" id="NDY95103.1"/>
    </source>
</evidence>
<keyword evidence="1" id="KW-0472">Membrane</keyword>
<name>A0A845UTF4_9GAMM</name>
<reference evidence="2 3" key="1">
    <citation type="submission" date="2020-02" db="EMBL/GenBank/DDBJ databases">
        <authorList>
            <person name="Zhang X.-Y."/>
        </authorList>
    </citation>
    <scope>NUCLEOTIDE SEQUENCE [LARGE SCALE GENOMIC DNA]</scope>
    <source>
        <strain evidence="2 3">C33</strain>
    </source>
</reference>